<sequence length="56" mass="6195">MNFLQLTFQFSLRVGVGEGNFEGFDVVRTEQRRGASQCCGSANALARFAVERTPQP</sequence>
<protein>
    <submittedName>
        <fullName evidence="1">Uncharacterized protein</fullName>
    </submittedName>
</protein>
<dbReference type="Proteomes" id="UP001195196">
    <property type="component" value="Unassembled WGS sequence"/>
</dbReference>
<proteinExistence type="predicted"/>
<dbReference type="AlphaFoldDB" id="A0AAW4FYV2"/>
<comment type="caution">
    <text evidence="1">The sequence shown here is derived from an EMBL/GenBank/DDBJ whole genome shotgun (WGS) entry which is preliminary data.</text>
</comment>
<reference evidence="1" key="1">
    <citation type="submission" date="2021-02" db="EMBL/GenBank/DDBJ databases">
        <title>Taxonomy, biology and ecology of Rhodococcus bacteria occurring in California pistachio and other woody hosts as revealed by genome sequence analyses.</title>
        <authorList>
            <person name="Riely B."/>
            <person name="Gai Y."/>
        </authorList>
    </citation>
    <scope>NUCLEOTIDE SEQUENCE</scope>
    <source>
        <strain evidence="1">BP-295</strain>
    </source>
</reference>
<name>A0AAW4FYV2_GORRU</name>
<gene>
    <name evidence="1" type="ORF">JTZ10_00040</name>
</gene>
<accession>A0AAW4FYV2</accession>
<dbReference type="EMBL" id="JAFFGU010000001">
    <property type="protein sequence ID" value="MBM7276136.1"/>
    <property type="molecule type" value="Genomic_DNA"/>
</dbReference>
<evidence type="ECO:0000313" key="2">
    <source>
        <dbReference type="Proteomes" id="UP001195196"/>
    </source>
</evidence>
<organism evidence="1 2">
    <name type="scientific">Gordonia rubripertincta</name>
    <name type="common">Rhodococcus corallinus</name>
    <dbReference type="NCBI Taxonomy" id="36822"/>
    <lineage>
        <taxon>Bacteria</taxon>
        <taxon>Bacillati</taxon>
        <taxon>Actinomycetota</taxon>
        <taxon>Actinomycetes</taxon>
        <taxon>Mycobacteriales</taxon>
        <taxon>Gordoniaceae</taxon>
        <taxon>Gordonia</taxon>
    </lineage>
</organism>
<evidence type="ECO:0000313" key="1">
    <source>
        <dbReference type="EMBL" id="MBM7276136.1"/>
    </source>
</evidence>
<dbReference type="RefSeq" id="WP_204717095.1">
    <property type="nucleotide sequence ID" value="NZ_JAFFGU010000001.1"/>
</dbReference>